<dbReference type="EMBL" id="CM056820">
    <property type="protein sequence ID" value="KAJ8616160.1"/>
    <property type="molecule type" value="Genomic_DNA"/>
</dbReference>
<dbReference type="Proteomes" id="UP001234297">
    <property type="component" value="Chromosome 12"/>
</dbReference>
<gene>
    <name evidence="1" type="ORF">MRB53_035532</name>
</gene>
<accession>A0ACC2K4X7</accession>
<proteinExistence type="predicted"/>
<reference evidence="1 2" key="1">
    <citation type="journal article" date="2022" name="Hortic Res">
        <title>A haplotype resolved chromosomal level avocado genome allows analysis of novel avocado genes.</title>
        <authorList>
            <person name="Nath O."/>
            <person name="Fletcher S.J."/>
            <person name="Hayward A."/>
            <person name="Shaw L.M."/>
            <person name="Masouleh A.K."/>
            <person name="Furtado A."/>
            <person name="Henry R.J."/>
            <person name="Mitter N."/>
        </authorList>
    </citation>
    <scope>NUCLEOTIDE SEQUENCE [LARGE SCALE GENOMIC DNA]</scope>
    <source>
        <strain evidence="2">cv. Hass</strain>
    </source>
</reference>
<evidence type="ECO:0000313" key="2">
    <source>
        <dbReference type="Proteomes" id="UP001234297"/>
    </source>
</evidence>
<keyword evidence="2" id="KW-1185">Reference proteome</keyword>
<organism evidence="1 2">
    <name type="scientific">Persea americana</name>
    <name type="common">Avocado</name>
    <dbReference type="NCBI Taxonomy" id="3435"/>
    <lineage>
        <taxon>Eukaryota</taxon>
        <taxon>Viridiplantae</taxon>
        <taxon>Streptophyta</taxon>
        <taxon>Embryophyta</taxon>
        <taxon>Tracheophyta</taxon>
        <taxon>Spermatophyta</taxon>
        <taxon>Magnoliopsida</taxon>
        <taxon>Magnoliidae</taxon>
        <taxon>Laurales</taxon>
        <taxon>Lauraceae</taxon>
        <taxon>Persea</taxon>
    </lineage>
</organism>
<sequence length="95" mass="9988">MKAKGPAAVGAHLEEEGSDIAIGGEAVLVGVGWGGRRELVQGDDEGEDDKSADEGLHLEAALGQGGGGGSFSVFSHRCNCFAFKFLRFRISEFQF</sequence>
<evidence type="ECO:0000313" key="1">
    <source>
        <dbReference type="EMBL" id="KAJ8616160.1"/>
    </source>
</evidence>
<comment type="caution">
    <text evidence="1">The sequence shown here is derived from an EMBL/GenBank/DDBJ whole genome shotgun (WGS) entry which is preliminary data.</text>
</comment>
<protein>
    <submittedName>
        <fullName evidence="1">Uncharacterized protein</fullName>
    </submittedName>
</protein>
<name>A0ACC2K4X7_PERAE</name>